<reference evidence="2" key="1">
    <citation type="submission" date="2016-10" db="EMBL/GenBank/DDBJ databases">
        <authorList>
            <person name="Varghese N."/>
            <person name="Submissions S."/>
        </authorList>
    </citation>
    <scope>NUCLEOTIDE SEQUENCE [LARGE SCALE GENOMIC DNA]</scope>
    <source>
        <strain evidence="2">ATCC 25963</strain>
    </source>
</reference>
<dbReference type="Proteomes" id="UP000199400">
    <property type="component" value="Unassembled WGS sequence"/>
</dbReference>
<evidence type="ECO:0000313" key="1">
    <source>
        <dbReference type="EMBL" id="SFE29086.1"/>
    </source>
</evidence>
<gene>
    <name evidence="1" type="ORF">SAMN02745121_03738</name>
</gene>
<dbReference type="AlphaFoldDB" id="A0A1I1ZBH2"/>
<sequence length="128" mass="13924">MPRIFVAQTLVDTWLSTGTVSLEQDLLRVSGPPSVDLFINPAVWFERIDGGEADPHDVVGRVKTSQELAQMGADHYESSVVMGDYAYTVKPGFIATVVDARGAEVRLDGPTWGRLMQQIEALGTSSDN</sequence>
<protein>
    <submittedName>
        <fullName evidence="1">Uncharacterized protein</fullName>
    </submittedName>
</protein>
<evidence type="ECO:0000313" key="2">
    <source>
        <dbReference type="Proteomes" id="UP000199400"/>
    </source>
</evidence>
<proteinExistence type="predicted"/>
<keyword evidence="2" id="KW-1185">Reference proteome</keyword>
<dbReference type="STRING" id="54.SAMN02745121_03738"/>
<dbReference type="OrthoDB" id="5382283at2"/>
<dbReference type="RefSeq" id="WP_096332727.1">
    <property type="nucleotide sequence ID" value="NZ_FOMX01000011.1"/>
</dbReference>
<dbReference type="EMBL" id="FOMX01000011">
    <property type="protein sequence ID" value="SFE29086.1"/>
    <property type="molecule type" value="Genomic_DNA"/>
</dbReference>
<accession>A0A1I1ZBH2</accession>
<name>A0A1I1ZBH2_9BACT</name>
<organism evidence="1 2">
    <name type="scientific">Nannocystis exedens</name>
    <dbReference type="NCBI Taxonomy" id="54"/>
    <lineage>
        <taxon>Bacteria</taxon>
        <taxon>Pseudomonadati</taxon>
        <taxon>Myxococcota</taxon>
        <taxon>Polyangia</taxon>
        <taxon>Nannocystales</taxon>
        <taxon>Nannocystaceae</taxon>
        <taxon>Nannocystis</taxon>
    </lineage>
</organism>